<evidence type="ECO:0000313" key="1">
    <source>
        <dbReference type="EMBL" id="MXV63503.1"/>
    </source>
</evidence>
<protein>
    <recommendedName>
        <fullName evidence="3">Erythromycin esterase</fullName>
    </recommendedName>
</protein>
<dbReference type="RefSeq" id="WP_160066316.1">
    <property type="nucleotide sequence ID" value="NZ_WUYX01000053.1"/>
</dbReference>
<dbReference type="PANTHER" id="PTHR31299">
    <property type="entry name" value="ESTERASE, PUTATIVE (AFU_ORTHOLOGUE AFUA_1G05850)-RELATED"/>
    <property type="match status" value="1"/>
</dbReference>
<evidence type="ECO:0000313" key="2">
    <source>
        <dbReference type="Proteomes" id="UP000434101"/>
    </source>
</evidence>
<dbReference type="Pfam" id="PF05139">
    <property type="entry name" value="Erythro_esteras"/>
    <property type="match status" value="1"/>
</dbReference>
<dbReference type="PANTHER" id="PTHR31299:SF0">
    <property type="entry name" value="ESTERASE, PUTATIVE (AFU_ORTHOLOGUE AFUA_1G05850)-RELATED"/>
    <property type="match status" value="1"/>
</dbReference>
<dbReference type="GO" id="GO:0046677">
    <property type="term" value="P:response to antibiotic"/>
    <property type="evidence" value="ECO:0007669"/>
    <property type="project" value="InterPro"/>
</dbReference>
<dbReference type="InterPro" id="IPR052036">
    <property type="entry name" value="Hydrolase/PRTase-associated"/>
</dbReference>
<dbReference type="OrthoDB" id="201844at2157"/>
<dbReference type="Gene3D" id="1.20.1440.30">
    <property type="entry name" value="Biosynthetic Protein domain"/>
    <property type="match status" value="1"/>
</dbReference>
<sequence length="428" mass="47822">MTPQDQGSKNQELEPISQAIIEARTILTSVDPNSPQSELTPIADIVGDATVVGLGEHSHGTNEVFQYRYRLFRYLVTEHDFRVFALETEFSGAVVLDEYVTGGDGTAHDVIAHDGVHAIYQCEPMVELIEWIRSFNEGRDADDQVRVHGIDLNFSTPTRIVSFLERVDLNALDEIADPLERIAENAISIDLEANLDEIATGYSEIADQLLDRFEQNRSEYIQASSEREFELAKRDLEVVAKSGEHWSMVSEQESAVALRSEVMAENVRWAFEYESSNRVVVWAHNNHVNRGPFADGSFGDGPSMGEHLARAEELEYVNIASSVGEESFLSFSMEEGSFEAFDRPDAPAGSLADVLSEVDDGPFFVDLETLRDDERAEQWLQEDAERLVMGARVDDEDEMMGVLNTNPAEEFDGLFFIPEGTPVPTLDD</sequence>
<dbReference type="AlphaFoldDB" id="A0A6B0VQQ2"/>
<comment type="caution">
    <text evidence="1">The sequence shown here is derived from an EMBL/GenBank/DDBJ whole genome shotgun (WGS) entry which is preliminary data.</text>
</comment>
<name>A0A6B0VQQ2_9EURY</name>
<dbReference type="CDD" id="cd14728">
    <property type="entry name" value="Ere-like"/>
    <property type="match status" value="1"/>
</dbReference>
<keyword evidence="2" id="KW-1185">Reference proteome</keyword>
<dbReference type="Gene3D" id="3.40.1660.10">
    <property type="entry name" value="EreA-like (biosynthetic domain)"/>
    <property type="match status" value="1"/>
</dbReference>
<dbReference type="InterPro" id="IPR007815">
    <property type="entry name" value="Emycin_Estase"/>
</dbReference>
<dbReference type="Proteomes" id="UP000434101">
    <property type="component" value="Unassembled WGS sequence"/>
</dbReference>
<dbReference type="Gene3D" id="3.30.1870.10">
    <property type="entry name" value="EreA-like, domain 2"/>
    <property type="match status" value="1"/>
</dbReference>
<dbReference type="EMBL" id="WUYX01000053">
    <property type="protein sequence ID" value="MXV63503.1"/>
    <property type="molecule type" value="Genomic_DNA"/>
</dbReference>
<dbReference type="SUPFAM" id="SSF159501">
    <property type="entry name" value="EreA/ChaN-like"/>
    <property type="match status" value="1"/>
</dbReference>
<gene>
    <name evidence="1" type="ORF">GS429_15855</name>
</gene>
<evidence type="ECO:0008006" key="3">
    <source>
        <dbReference type="Google" id="ProtNLM"/>
    </source>
</evidence>
<proteinExistence type="predicted"/>
<organism evidence="1 2">
    <name type="scientific">Natronorubrum halalkaliphilum</name>
    <dbReference type="NCBI Taxonomy" id="2691917"/>
    <lineage>
        <taxon>Archaea</taxon>
        <taxon>Methanobacteriati</taxon>
        <taxon>Methanobacteriota</taxon>
        <taxon>Stenosarchaea group</taxon>
        <taxon>Halobacteria</taxon>
        <taxon>Halobacteriales</taxon>
        <taxon>Natrialbaceae</taxon>
        <taxon>Natronorubrum</taxon>
    </lineage>
</organism>
<accession>A0A6B0VQQ2</accession>
<reference evidence="1 2" key="1">
    <citation type="submission" date="2020-01" db="EMBL/GenBank/DDBJ databases">
        <title>Natronorubrum sp. JWXQ-INN 674 isolated from Inner Mongolia Autonomous Region of China.</title>
        <authorList>
            <person name="Xue Q."/>
        </authorList>
    </citation>
    <scope>NUCLEOTIDE SEQUENCE [LARGE SCALE GENOMIC DNA]</scope>
    <source>
        <strain evidence="1 2">JWXQ-INN-674</strain>
    </source>
</reference>